<organism evidence="9 10">
    <name type="scientific">Pseudonocardia endophytica</name>
    <dbReference type="NCBI Taxonomy" id="401976"/>
    <lineage>
        <taxon>Bacteria</taxon>
        <taxon>Bacillati</taxon>
        <taxon>Actinomycetota</taxon>
        <taxon>Actinomycetes</taxon>
        <taxon>Pseudonocardiales</taxon>
        <taxon>Pseudonocardiaceae</taxon>
        <taxon>Pseudonocardia</taxon>
    </lineage>
</organism>
<proteinExistence type="predicted"/>
<dbReference type="CDD" id="cd07989">
    <property type="entry name" value="LPLAT_AGPAT-like"/>
    <property type="match status" value="1"/>
</dbReference>
<dbReference type="GO" id="GO:0006654">
    <property type="term" value="P:phosphatidic acid biosynthetic process"/>
    <property type="evidence" value="ECO:0007669"/>
    <property type="project" value="TreeGrafter"/>
</dbReference>
<evidence type="ECO:0000256" key="7">
    <source>
        <dbReference type="SAM" id="Phobius"/>
    </source>
</evidence>
<dbReference type="SUPFAM" id="SSF69593">
    <property type="entry name" value="Glycerol-3-phosphate (1)-acyltransferase"/>
    <property type="match status" value="1"/>
</dbReference>
<feature type="domain" description="Phospholipid/glycerol acyltransferase" evidence="8">
    <location>
        <begin position="140"/>
        <end position="252"/>
    </location>
</feature>
<evidence type="ECO:0000256" key="1">
    <source>
        <dbReference type="ARBA" id="ARBA00005189"/>
    </source>
</evidence>
<accession>A0A4R1HGH2</accession>
<evidence type="ECO:0000256" key="3">
    <source>
        <dbReference type="ARBA" id="ARBA00022679"/>
    </source>
</evidence>
<evidence type="ECO:0000259" key="8">
    <source>
        <dbReference type="SMART" id="SM00563"/>
    </source>
</evidence>
<keyword evidence="2" id="KW-0444">Lipid biosynthesis</keyword>
<dbReference type="Proteomes" id="UP000295560">
    <property type="component" value="Unassembled WGS sequence"/>
</dbReference>
<dbReference type="Pfam" id="PF01553">
    <property type="entry name" value="Acyltransferase"/>
    <property type="match status" value="1"/>
</dbReference>
<dbReference type="PANTHER" id="PTHR10434:SF64">
    <property type="entry name" value="1-ACYL-SN-GLYCEROL-3-PHOSPHATE ACYLTRANSFERASE-RELATED"/>
    <property type="match status" value="1"/>
</dbReference>
<dbReference type="EMBL" id="SMFZ01000002">
    <property type="protein sequence ID" value="TCK20808.1"/>
    <property type="molecule type" value="Genomic_DNA"/>
</dbReference>
<comment type="pathway">
    <text evidence="1">Lipid metabolism.</text>
</comment>
<sequence length="314" mass="32490">MTEIVERPAAAPRTPPPAPVAYRASVAPPAPTAAAHPTHPGVLRAADRPKGPFAPWSPCDPSTCLPSVPRGGHLRMARRLVALVGAVVVALLVAPVLPLVGAAGRERLVRRIFATTLHAAGVRLEVSGATGLRPDDGSGALVVANHLSWIDVLALGAVTPVTMLAKREVADWPVIGPLAARVGTVFLDREGLRSLPRVVDETADALRGGALIGVFPEATTWCGAASGEFRRAPFQAAIDAGVPVRPVSFALRTPDGRPTTAASFVGDQTLGDSLTRVLRMPGVVCAVVVGDVIDPTGDRRDLARRASTAVRAAA</sequence>
<dbReference type="GO" id="GO:0003841">
    <property type="term" value="F:1-acylglycerol-3-phosphate O-acyltransferase activity"/>
    <property type="evidence" value="ECO:0007669"/>
    <property type="project" value="TreeGrafter"/>
</dbReference>
<evidence type="ECO:0000256" key="5">
    <source>
        <dbReference type="ARBA" id="ARBA00023315"/>
    </source>
</evidence>
<dbReference type="AlphaFoldDB" id="A0A4R1HGH2"/>
<reference evidence="9 10" key="1">
    <citation type="submission" date="2019-03" db="EMBL/GenBank/DDBJ databases">
        <title>Sequencing the genomes of 1000 actinobacteria strains.</title>
        <authorList>
            <person name="Klenk H.-P."/>
        </authorList>
    </citation>
    <scope>NUCLEOTIDE SEQUENCE [LARGE SCALE GENOMIC DNA]</scope>
    <source>
        <strain evidence="9 10">DSM 44969</strain>
    </source>
</reference>
<keyword evidence="7" id="KW-0472">Membrane</keyword>
<feature type="transmembrane region" description="Helical" evidence="7">
    <location>
        <begin position="80"/>
        <end position="101"/>
    </location>
</feature>
<dbReference type="InterPro" id="IPR002123">
    <property type="entry name" value="Plipid/glycerol_acylTrfase"/>
</dbReference>
<keyword evidence="7" id="KW-0812">Transmembrane</keyword>
<dbReference type="SMART" id="SM00563">
    <property type="entry name" value="PlsC"/>
    <property type="match status" value="1"/>
</dbReference>
<keyword evidence="7" id="KW-1133">Transmembrane helix</keyword>
<evidence type="ECO:0000256" key="4">
    <source>
        <dbReference type="ARBA" id="ARBA00023098"/>
    </source>
</evidence>
<keyword evidence="5 9" id="KW-0012">Acyltransferase</keyword>
<evidence type="ECO:0000313" key="9">
    <source>
        <dbReference type="EMBL" id="TCK20808.1"/>
    </source>
</evidence>
<keyword evidence="10" id="KW-1185">Reference proteome</keyword>
<keyword evidence="4" id="KW-0443">Lipid metabolism</keyword>
<dbReference type="PANTHER" id="PTHR10434">
    <property type="entry name" value="1-ACYL-SN-GLYCEROL-3-PHOSPHATE ACYLTRANSFERASE"/>
    <property type="match status" value="1"/>
</dbReference>
<keyword evidence="3 9" id="KW-0808">Transferase</keyword>
<evidence type="ECO:0000313" key="10">
    <source>
        <dbReference type="Proteomes" id="UP000295560"/>
    </source>
</evidence>
<name>A0A4R1HGH2_PSEEN</name>
<evidence type="ECO:0000256" key="6">
    <source>
        <dbReference type="SAM" id="MobiDB-lite"/>
    </source>
</evidence>
<feature type="region of interest" description="Disordered" evidence="6">
    <location>
        <begin position="1"/>
        <end position="40"/>
    </location>
</feature>
<evidence type="ECO:0000256" key="2">
    <source>
        <dbReference type="ARBA" id="ARBA00022516"/>
    </source>
</evidence>
<protein>
    <submittedName>
        <fullName evidence="9">1-acyl-sn-glycerol-3-phosphate acyltransferase</fullName>
    </submittedName>
</protein>
<comment type="caution">
    <text evidence="9">The sequence shown here is derived from an EMBL/GenBank/DDBJ whole genome shotgun (WGS) entry which is preliminary data.</text>
</comment>
<gene>
    <name evidence="9" type="ORF">EV378_4772</name>
</gene>